<dbReference type="PANTHER" id="PTHR33240">
    <property type="entry name" value="OS08G0508500 PROTEIN"/>
    <property type="match status" value="1"/>
</dbReference>
<evidence type="ECO:0000313" key="2">
    <source>
        <dbReference type="Proteomes" id="UP001187192"/>
    </source>
</evidence>
<accession>A0AA88A6C3</accession>
<dbReference type="EMBL" id="BTGU01000025">
    <property type="protein sequence ID" value="GMN47282.1"/>
    <property type="molecule type" value="Genomic_DNA"/>
</dbReference>
<protein>
    <submittedName>
        <fullName evidence="1">Uncharacterized protein</fullName>
    </submittedName>
</protein>
<sequence length="99" mass="11046">MAEHISKICRQDSASITFTDDEADRLLHPHNDALIGEIRVADNVVRRVLIDNGSSADIMFMDAFSRLKIEGTVLTPARTLLRLHGGRSQSPERRSCTVE</sequence>
<dbReference type="AlphaFoldDB" id="A0AA88A6C3"/>
<organism evidence="1 2">
    <name type="scientific">Ficus carica</name>
    <name type="common">Common fig</name>
    <dbReference type="NCBI Taxonomy" id="3494"/>
    <lineage>
        <taxon>Eukaryota</taxon>
        <taxon>Viridiplantae</taxon>
        <taxon>Streptophyta</taxon>
        <taxon>Embryophyta</taxon>
        <taxon>Tracheophyta</taxon>
        <taxon>Spermatophyta</taxon>
        <taxon>Magnoliopsida</taxon>
        <taxon>eudicotyledons</taxon>
        <taxon>Gunneridae</taxon>
        <taxon>Pentapetalae</taxon>
        <taxon>rosids</taxon>
        <taxon>fabids</taxon>
        <taxon>Rosales</taxon>
        <taxon>Moraceae</taxon>
        <taxon>Ficeae</taxon>
        <taxon>Ficus</taxon>
    </lineage>
</organism>
<reference evidence="1" key="1">
    <citation type="submission" date="2023-07" db="EMBL/GenBank/DDBJ databases">
        <title>draft genome sequence of fig (Ficus carica).</title>
        <authorList>
            <person name="Takahashi T."/>
            <person name="Nishimura K."/>
        </authorList>
    </citation>
    <scope>NUCLEOTIDE SEQUENCE</scope>
</reference>
<dbReference type="PANTHER" id="PTHR33240:SF15">
    <property type="entry name" value="GAG-PRO-LIKE PROTEIN"/>
    <property type="match status" value="1"/>
</dbReference>
<name>A0AA88A6C3_FICCA</name>
<keyword evidence="2" id="KW-1185">Reference proteome</keyword>
<comment type="caution">
    <text evidence="1">The sequence shown here is derived from an EMBL/GenBank/DDBJ whole genome shotgun (WGS) entry which is preliminary data.</text>
</comment>
<dbReference type="Proteomes" id="UP001187192">
    <property type="component" value="Unassembled WGS sequence"/>
</dbReference>
<gene>
    <name evidence="1" type="ORF">TIFTF001_016456</name>
</gene>
<proteinExistence type="predicted"/>
<evidence type="ECO:0000313" key="1">
    <source>
        <dbReference type="EMBL" id="GMN47282.1"/>
    </source>
</evidence>